<keyword evidence="5" id="KW-1185">Reference proteome</keyword>
<feature type="domain" description="Nephrocystin 3-like N-terminal" evidence="3">
    <location>
        <begin position="807"/>
        <end position="962"/>
    </location>
</feature>
<dbReference type="InParanoid" id="A0A0H2RME0"/>
<dbReference type="CDD" id="cd21037">
    <property type="entry name" value="MLKL_NTD"/>
    <property type="match status" value="1"/>
</dbReference>
<feature type="domain" description="Nephrocystin 3-like N-terminal" evidence="3">
    <location>
        <begin position="276"/>
        <end position="449"/>
    </location>
</feature>
<sequence length="1090" mass="122819">MPGLSFRALLCCSARVGDNDDLELPKMPPSSLISKTEPDGGTAARGVEDTTRATSQGVDAISLVNQLHAHSQSEGEKESLDQGSKARSWNIALEGGVLILTLTKGILGNFSFPGTDVAFDVALAIVRNVKTSRDNAEKLDVLRTRMNDLQSAIPSDLSDVHPESQEMFLRFKSKIEEAIVPLAQMDKKAGVVKIFLANLDKQKLDKLSDGILNAVELLSVQTVRYVQQAHKRQEDSLHDIGRKVDAEKLEKAVNKLPRTAAYDSQRTRPIDVCYEGTCEAILSKAKTWASAEADERPRMFWLSGLAGTGKSTIAKTIATWADREGRLGGSYFFSRDVEELSKSSLVIPMLAYHLSKSKIDPSFTKRVSEALVEDDSRVLYQEITVQFRKLIQEPLQSMHVPSTPRNRMLIVVDALDECSDRSDAGKIIKLLLQQLSESHSHLSVFLISRPEPHILDALQLENQLHPTVTRFKVEDFVRTSDIEIYLRHGLANLGPTGWPNIDEFNALVEKSGRLFIYASTAIKYITRGRALANPVQRLKTLLSMNPGEASEDAPYKQLDDLYLRIFIEAVDDDKQVNSQAMVRFRRIVGTLVRLRNPLSTNSLASLLEEDEQVIWTTLDYLGSIIIVPPRNDRDTPPRFFHPSLPDFLTDANRCADKRFFIDVPQLEGYVSQCCLRVMIAKLPDMSKVKRSSLSVLRYACTHWAAHLEITHHDYIEIAEDLLTFIRYHLRDWLNARKLLPLERFIYRSVWSMEVAQVWLAKSNRDDKLENIFGRNFQSLLDEVLPQVHGASYDSVKSMRRIESCHPGTRTAILEQTKDWATKLHPKSPSIFWLCEFGGTGKSAVAASIAEWATEDSFLGGSFFFDQQAPQVDMESIILTIAHDLASFNISMRSSITQALDNVGTYFEDLIAVSLTKLTSRNPILLVIDALDECDNQTATEIINLIFTLPDYNPHVRILLTSRPEPYLCAAFARENKQNFINYSVNPEDSEYGESHEIETYLCTGLSKISGEVEWRGRDDFRTLVEYCGNLFVHATTALRYINLQNGDIETLYSSTTQVQWTKHPTNDSIGFTWEYSVNILGMKPSAIQRR</sequence>
<dbReference type="Gene3D" id="3.40.50.300">
    <property type="entry name" value="P-loop containing nucleotide triphosphate hydrolases"/>
    <property type="match status" value="2"/>
</dbReference>
<dbReference type="PANTHER" id="PTHR10039">
    <property type="entry name" value="AMELOGENIN"/>
    <property type="match status" value="1"/>
</dbReference>
<evidence type="ECO:0000313" key="5">
    <source>
        <dbReference type="Proteomes" id="UP000053477"/>
    </source>
</evidence>
<accession>A0A0H2RME0</accession>
<organism evidence="4 5">
    <name type="scientific">Schizopora paradoxa</name>
    <dbReference type="NCBI Taxonomy" id="27342"/>
    <lineage>
        <taxon>Eukaryota</taxon>
        <taxon>Fungi</taxon>
        <taxon>Dikarya</taxon>
        <taxon>Basidiomycota</taxon>
        <taxon>Agaricomycotina</taxon>
        <taxon>Agaricomycetes</taxon>
        <taxon>Hymenochaetales</taxon>
        <taxon>Schizoporaceae</taxon>
        <taxon>Schizopora</taxon>
    </lineage>
</organism>
<dbReference type="PANTHER" id="PTHR10039:SF17">
    <property type="entry name" value="FUNGAL STAND N-TERMINAL GOODBYE DOMAIN-CONTAINING PROTEIN-RELATED"/>
    <property type="match status" value="1"/>
</dbReference>
<dbReference type="InterPro" id="IPR056884">
    <property type="entry name" value="NPHP3-like_N"/>
</dbReference>
<protein>
    <recommendedName>
        <fullName evidence="3">Nephrocystin 3-like N-terminal domain-containing protein</fullName>
    </recommendedName>
</protein>
<dbReference type="AlphaFoldDB" id="A0A0H2RME0"/>
<proteinExistence type="predicted"/>
<evidence type="ECO:0000313" key="4">
    <source>
        <dbReference type="EMBL" id="KLO10623.1"/>
    </source>
</evidence>
<dbReference type="STRING" id="27342.A0A0H2RME0"/>
<evidence type="ECO:0000256" key="1">
    <source>
        <dbReference type="ARBA" id="ARBA00022737"/>
    </source>
</evidence>
<feature type="region of interest" description="Disordered" evidence="2">
    <location>
        <begin position="20"/>
        <end position="52"/>
    </location>
</feature>
<dbReference type="EMBL" id="KQ086021">
    <property type="protein sequence ID" value="KLO10623.1"/>
    <property type="molecule type" value="Genomic_DNA"/>
</dbReference>
<dbReference type="InterPro" id="IPR059179">
    <property type="entry name" value="MLKL-like_MCAfunc"/>
</dbReference>
<dbReference type="Proteomes" id="UP000053477">
    <property type="component" value="Unassembled WGS sequence"/>
</dbReference>
<dbReference type="InterPro" id="IPR027417">
    <property type="entry name" value="P-loop_NTPase"/>
</dbReference>
<gene>
    <name evidence="4" type="ORF">SCHPADRAFT_508578</name>
</gene>
<dbReference type="Pfam" id="PF24883">
    <property type="entry name" value="NPHP3_N"/>
    <property type="match status" value="2"/>
</dbReference>
<dbReference type="SUPFAM" id="SSF52540">
    <property type="entry name" value="P-loop containing nucleoside triphosphate hydrolases"/>
    <property type="match status" value="2"/>
</dbReference>
<reference evidence="4 5" key="1">
    <citation type="submission" date="2015-04" db="EMBL/GenBank/DDBJ databases">
        <title>Complete genome sequence of Schizopora paradoxa KUC8140, a cosmopolitan wood degrader in East Asia.</title>
        <authorList>
            <consortium name="DOE Joint Genome Institute"/>
            <person name="Min B."/>
            <person name="Park H."/>
            <person name="Jang Y."/>
            <person name="Kim J.-J."/>
            <person name="Kim K.H."/>
            <person name="Pangilinan J."/>
            <person name="Lipzen A."/>
            <person name="Riley R."/>
            <person name="Grigoriev I.V."/>
            <person name="Spatafora J.W."/>
            <person name="Choi I.-G."/>
        </authorList>
    </citation>
    <scope>NUCLEOTIDE SEQUENCE [LARGE SCALE GENOMIC DNA]</scope>
    <source>
        <strain evidence="4 5">KUC8140</strain>
    </source>
</reference>
<evidence type="ECO:0000256" key="2">
    <source>
        <dbReference type="SAM" id="MobiDB-lite"/>
    </source>
</evidence>
<keyword evidence="1" id="KW-0677">Repeat</keyword>
<dbReference type="OrthoDB" id="538223at2759"/>
<name>A0A0H2RME0_9AGAM</name>
<evidence type="ECO:0000259" key="3">
    <source>
        <dbReference type="Pfam" id="PF24883"/>
    </source>
</evidence>